<proteinExistence type="predicted"/>
<evidence type="ECO:0000256" key="1">
    <source>
        <dbReference type="SAM" id="MobiDB-lite"/>
    </source>
</evidence>
<feature type="transmembrane region" description="Helical" evidence="2">
    <location>
        <begin position="45"/>
        <end position="67"/>
    </location>
</feature>
<keyword evidence="5" id="KW-1185">Reference proteome</keyword>
<reference evidence="4 5" key="1">
    <citation type="submission" date="2024-03" db="EMBL/GenBank/DDBJ databases">
        <title>Actinomycetospora sp. OC33-EN07, a novel actinomycete isolated from wild orchid (Aerides multiflora).</title>
        <authorList>
            <person name="Suriyachadkun C."/>
        </authorList>
    </citation>
    <scope>NUCLEOTIDE SEQUENCE [LARGE SCALE GENOMIC DNA]</scope>
    <source>
        <strain evidence="4 5">OC33-EN07</strain>
    </source>
</reference>
<feature type="compositionally biased region" description="Polar residues" evidence="1">
    <location>
        <begin position="1"/>
        <end position="16"/>
    </location>
</feature>
<evidence type="ECO:0000256" key="2">
    <source>
        <dbReference type="SAM" id="Phobius"/>
    </source>
</evidence>
<evidence type="ECO:0000313" key="4">
    <source>
        <dbReference type="EMBL" id="MEJ2861803.1"/>
    </source>
</evidence>
<comment type="caution">
    <text evidence="4">The sequence shown here is derived from an EMBL/GenBank/DDBJ whole genome shotgun (WGS) entry which is preliminary data.</text>
</comment>
<protein>
    <submittedName>
        <fullName evidence="4">YrhK family protein</fullName>
    </submittedName>
</protein>
<feature type="domain" description="YrhK" evidence="3">
    <location>
        <begin position="41"/>
        <end position="96"/>
    </location>
</feature>
<name>A0ABU8M5V9_9PSEU</name>
<dbReference type="EMBL" id="JBBEGM010000003">
    <property type="protein sequence ID" value="MEJ2861803.1"/>
    <property type="molecule type" value="Genomic_DNA"/>
</dbReference>
<feature type="transmembrane region" description="Helical" evidence="2">
    <location>
        <begin position="73"/>
        <end position="91"/>
    </location>
</feature>
<dbReference type="Pfam" id="PF14145">
    <property type="entry name" value="YrhK"/>
    <property type="match status" value="1"/>
</dbReference>
<keyword evidence="2" id="KW-1133">Transmembrane helix</keyword>
<dbReference type="Proteomes" id="UP001369736">
    <property type="component" value="Unassembled WGS sequence"/>
</dbReference>
<accession>A0ABU8M5V9</accession>
<evidence type="ECO:0000313" key="5">
    <source>
        <dbReference type="Proteomes" id="UP001369736"/>
    </source>
</evidence>
<dbReference type="InterPro" id="IPR025424">
    <property type="entry name" value="YrhK_domain"/>
</dbReference>
<dbReference type="RefSeq" id="WP_337702832.1">
    <property type="nucleotide sequence ID" value="NZ_JBBEGM010000003.1"/>
</dbReference>
<gene>
    <name evidence="4" type="ORF">WCD58_11585</name>
</gene>
<feature type="region of interest" description="Disordered" evidence="1">
    <location>
        <begin position="1"/>
        <end position="29"/>
    </location>
</feature>
<organism evidence="4 5">
    <name type="scientific">Actinomycetospora flava</name>
    <dbReference type="NCBI Taxonomy" id="3129232"/>
    <lineage>
        <taxon>Bacteria</taxon>
        <taxon>Bacillati</taxon>
        <taxon>Actinomycetota</taxon>
        <taxon>Actinomycetes</taxon>
        <taxon>Pseudonocardiales</taxon>
        <taxon>Pseudonocardiaceae</taxon>
        <taxon>Actinomycetospora</taxon>
    </lineage>
</organism>
<keyword evidence="2" id="KW-0472">Membrane</keyword>
<evidence type="ECO:0000259" key="3">
    <source>
        <dbReference type="Pfam" id="PF14145"/>
    </source>
</evidence>
<keyword evidence="2" id="KW-0812">Transmembrane</keyword>
<sequence length="114" mass="12793">MSQDTSNEAEGTGSDQQDPDAGHEGGPVTITLGDREIVLRQRYELLSIINDIGIFLFFTVGSIAFYWHDLFNLGVTLFVIGSVQLGIRPIIRFSRRVQLRRATQGMPHEVARDF</sequence>